<protein>
    <submittedName>
        <fullName evidence="4">Maltodextrin glucosidase</fullName>
    </submittedName>
</protein>
<evidence type="ECO:0000256" key="2">
    <source>
        <dbReference type="ARBA" id="ARBA00023295"/>
    </source>
</evidence>
<dbReference type="Gene3D" id="3.20.20.80">
    <property type="entry name" value="Glycosidases"/>
    <property type="match status" value="1"/>
</dbReference>
<keyword evidence="5" id="KW-1185">Reference proteome</keyword>
<proteinExistence type="predicted"/>
<evidence type="ECO:0000259" key="3">
    <source>
        <dbReference type="SMART" id="SM00642"/>
    </source>
</evidence>
<dbReference type="Proteomes" id="UP001499854">
    <property type="component" value="Unassembled WGS sequence"/>
</dbReference>
<evidence type="ECO:0000313" key="5">
    <source>
        <dbReference type="Proteomes" id="UP001499854"/>
    </source>
</evidence>
<dbReference type="EMBL" id="BAAAQM010000025">
    <property type="protein sequence ID" value="GAA1979171.1"/>
    <property type="molecule type" value="Genomic_DNA"/>
</dbReference>
<organism evidence="4 5">
    <name type="scientific">Catenulispora subtropica</name>
    <dbReference type="NCBI Taxonomy" id="450798"/>
    <lineage>
        <taxon>Bacteria</taxon>
        <taxon>Bacillati</taxon>
        <taxon>Actinomycetota</taxon>
        <taxon>Actinomycetes</taxon>
        <taxon>Catenulisporales</taxon>
        <taxon>Catenulisporaceae</taxon>
        <taxon>Catenulispora</taxon>
    </lineage>
</organism>
<dbReference type="CDD" id="cd02857">
    <property type="entry name" value="E_set_CDase_PDE_N"/>
    <property type="match status" value="1"/>
</dbReference>
<dbReference type="CDD" id="cd11338">
    <property type="entry name" value="AmyAc_CMD"/>
    <property type="match status" value="1"/>
</dbReference>
<dbReference type="SMART" id="SM00642">
    <property type="entry name" value="Aamy"/>
    <property type="match status" value="1"/>
</dbReference>
<dbReference type="InterPro" id="IPR017853">
    <property type="entry name" value="GH"/>
</dbReference>
<dbReference type="Pfam" id="PF00128">
    <property type="entry name" value="Alpha-amylase"/>
    <property type="match status" value="1"/>
</dbReference>
<dbReference type="PANTHER" id="PTHR10357">
    <property type="entry name" value="ALPHA-AMYLASE FAMILY MEMBER"/>
    <property type="match status" value="1"/>
</dbReference>
<dbReference type="InterPro" id="IPR006047">
    <property type="entry name" value="GH13_cat_dom"/>
</dbReference>
<comment type="caution">
    <text evidence="4">The sequence shown here is derived from an EMBL/GenBank/DDBJ whole genome shotgun (WGS) entry which is preliminary data.</text>
</comment>
<reference evidence="4 5" key="1">
    <citation type="journal article" date="2019" name="Int. J. Syst. Evol. Microbiol.">
        <title>The Global Catalogue of Microorganisms (GCM) 10K type strain sequencing project: providing services to taxonomists for standard genome sequencing and annotation.</title>
        <authorList>
            <consortium name="The Broad Institute Genomics Platform"/>
            <consortium name="The Broad Institute Genome Sequencing Center for Infectious Disease"/>
            <person name="Wu L."/>
            <person name="Ma J."/>
        </authorList>
    </citation>
    <scope>NUCLEOTIDE SEQUENCE [LARGE SCALE GENOMIC DNA]</scope>
    <source>
        <strain evidence="4 5">JCM 16013</strain>
    </source>
</reference>
<evidence type="ECO:0000313" key="4">
    <source>
        <dbReference type="EMBL" id="GAA1979171.1"/>
    </source>
</evidence>
<gene>
    <name evidence="4" type="primary">malZ</name>
    <name evidence="4" type="ORF">GCM10009838_45190</name>
</gene>
<dbReference type="SUPFAM" id="SSF51445">
    <property type="entry name" value="(Trans)glycosidases"/>
    <property type="match status" value="1"/>
</dbReference>
<name>A0ABN2S2A8_9ACTN</name>
<sequence>MHVRSTPDGEPAYVEAQVDREDGEEVWWRASVPVVNAELGYRFLLETPRRRMWLNGLGLSTADVTDGADFRISTYDPPPAWAEGAVLYEIFPDRFARSSAHPITDLPDWAVPSDWDDPVAFGTPNGTKQIYRGSLWGVAEKLDHLRGLGVDALWLTPFFPAQSNHRYDASSFDFVDPLLGGDAALKELTAQAHRRGMRVIGDITLNHTGDAHPWFRRAQTDASSVEAGFYYFEADRKHYASFYGVPSMPKLDHRSEEMRRRLYEGPESVVARYLTEFGLDGWRVDVAQSAGRYGAVDLNARMARAVRATMREVAPDALVVAEHQFDASETLRGDGWHGTMAYAGFTRPVLSWLGADDTPELWGTPGRLPVYGGEEMVSVMRSFAAAIPWRSYTHNMTLLDSHDMPRFRSLVGSERQRLGVALLMTMPGMPMVFAGDEVGVHGALHNEDGRRAFPWDESVWDRWTLELYRSLIGLRREHAALRSGGLRWLHADKDFVLFERAVPGETVVVQVSRAAHEPLVAPFAASHLLGGPDLTPGAAMPADGPAFHVWSRV</sequence>
<keyword evidence="1" id="KW-0378">Hydrolase</keyword>
<accession>A0ABN2S2A8</accession>
<dbReference type="PANTHER" id="PTHR10357:SF210">
    <property type="entry name" value="MALTODEXTRIN GLUCOSIDASE"/>
    <property type="match status" value="1"/>
</dbReference>
<dbReference type="InterPro" id="IPR004185">
    <property type="entry name" value="Glyco_hydro_13_lg-like_dom"/>
</dbReference>
<keyword evidence="2" id="KW-0326">Glycosidase</keyword>
<feature type="domain" description="Glycosyl hydrolase family 13 catalytic" evidence="3">
    <location>
        <begin position="89"/>
        <end position="475"/>
    </location>
</feature>
<evidence type="ECO:0000256" key="1">
    <source>
        <dbReference type="ARBA" id="ARBA00022801"/>
    </source>
</evidence>